<organism evidence="4 5">
    <name type="scientific">Brucella cytisi</name>
    <dbReference type="NCBI Taxonomy" id="407152"/>
    <lineage>
        <taxon>Bacteria</taxon>
        <taxon>Pseudomonadati</taxon>
        <taxon>Pseudomonadota</taxon>
        <taxon>Alphaproteobacteria</taxon>
        <taxon>Hyphomicrobiales</taxon>
        <taxon>Brucellaceae</taxon>
        <taxon>Brucella/Ochrobactrum group</taxon>
        <taxon>Brucella</taxon>
    </lineage>
</organism>
<dbReference type="Proteomes" id="UP000182985">
    <property type="component" value="Unassembled WGS sequence"/>
</dbReference>
<evidence type="ECO:0000259" key="3">
    <source>
        <dbReference type="Pfam" id="PF23893"/>
    </source>
</evidence>
<feature type="domain" description="YscD/Y4YQ C-terminal" evidence="3">
    <location>
        <begin position="250"/>
        <end position="302"/>
    </location>
</feature>
<keyword evidence="5" id="KW-1185">Reference proteome</keyword>
<sequence>MHALPVLLEKWRNGFADGNVRLSVAAGLHRGATISLDGSAHVIGSDAEADIVLKDAGIAPRHVLLRPAGRRIEIEAVGGDVEVDSHHVSEGHGYRTRLPVNIVVGSARMVICAPSQPEPKSFFRRPTTAVAAVVCCVGVFVSLAAHALMSAPVGARLDTDTANTVQVATQNKAETPAMARGILTAQLDQAGISGVTLAVEKNRLVASGALAKEKSEAWLDIQSWFDRTYGDKIVLTSNVTVSGVGAPPRLALQAIWFGPNSYVLAGDGARYHEGAYVDDGWMISKIGEKSLHLSKEGATIALNYR</sequence>
<feature type="domain" description="YscD-like Bon-like" evidence="2">
    <location>
        <begin position="181"/>
        <end position="240"/>
    </location>
</feature>
<proteinExistence type="predicted"/>
<accession>A0A1J6IEV7</accession>
<dbReference type="EMBL" id="MOEC01000008">
    <property type="protein sequence ID" value="OIS93624.1"/>
    <property type="molecule type" value="Genomic_DNA"/>
</dbReference>
<evidence type="ECO:0000259" key="1">
    <source>
        <dbReference type="Pfam" id="PF16697"/>
    </source>
</evidence>
<dbReference type="Gene3D" id="2.60.200.20">
    <property type="match status" value="1"/>
</dbReference>
<protein>
    <recommendedName>
        <fullName evidence="6">Yop protein translocation protein D periplasmic domain-containing protein</fullName>
    </recommendedName>
</protein>
<gene>
    <name evidence="4" type="ORF">BLA27_09915</name>
</gene>
<dbReference type="AlphaFoldDB" id="A0A1J6IEV7"/>
<name>A0A1J6IEV7_9HYPH</name>
<comment type="caution">
    <text evidence="4">The sequence shown here is derived from an EMBL/GenBank/DDBJ whole genome shotgun (WGS) entry which is preliminary data.</text>
</comment>
<dbReference type="Pfam" id="PF21934">
    <property type="entry name" value="Yop-YscD_ppl_3rd"/>
    <property type="match status" value="1"/>
</dbReference>
<dbReference type="Pfam" id="PF16697">
    <property type="entry name" value="Yop-YscD_cpl"/>
    <property type="match status" value="1"/>
</dbReference>
<dbReference type="Pfam" id="PF23893">
    <property type="entry name" value="Y4YQ_C"/>
    <property type="match status" value="1"/>
</dbReference>
<evidence type="ECO:0000313" key="4">
    <source>
        <dbReference type="EMBL" id="OIS93624.1"/>
    </source>
</evidence>
<dbReference type="InterPro" id="IPR057770">
    <property type="entry name" value="YscD/Y4YQ_C"/>
</dbReference>
<dbReference type="RefSeq" id="WP_071631607.1">
    <property type="nucleotide sequence ID" value="NZ_JBCAUP010000005.1"/>
</dbReference>
<evidence type="ECO:0000313" key="5">
    <source>
        <dbReference type="Proteomes" id="UP000182985"/>
    </source>
</evidence>
<dbReference type="OrthoDB" id="9806163at2"/>
<dbReference type="InterPro" id="IPR032030">
    <property type="entry name" value="YscD_cytoplasmic_dom"/>
</dbReference>
<dbReference type="SUPFAM" id="SSF49879">
    <property type="entry name" value="SMAD/FHA domain"/>
    <property type="match status" value="1"/>
</dbReference>
<dbReference type="InterPro" id="IPR008984">
    <property type="entry name" value="SMAD_FHA_dom_sf"/>
</dbReference>
<dbReference type="InterPro" id="IPR053946">
    <property type="entry name" value="YscD_ppl_3rd"/>
</dbReference>
<evidence type="ECO:0008006" key="6">
    <source>
        <dbReference type="Google" id="ProtNLM"/>
    </source>
</evidence>
<evidence type="ECO:0000259" key="2">
    <source>
        <dbReference type="Pfam" id="PF21934"/>
    </source>
</evidence>
<reference evidence="4 5" key="1">
    <citation type="submission" date="2016-10" db="EMBL/GenBank/DDBJ databases">
        <title>The Draft Genome Sequence of the Potato Rhizosphere Bacteria Ochrobactrum sp. IPA7.2.</title>
        <authorList>
            <person name="Gogoleva N.E."/>
            <person name="Khlopko Y.A."/>
            <person name="Burygin G.L."/>
            <person name="Plotnikov A.O."/>
        </authorList>
    </citation>
    <scope>NUCLEOTIDE SEQUENCE [LARGE SCALE GENOMIC DNA]</scope>
    <source>
        <strain evidence="4 5">IPA7.2</strain>
    </source>
</reference>
<feature type="domain" description="YscD cytoplasmic" evidence="1">
    <location>
        <begin position="24"/>
        <end position="82"/>
    </location>
</feature>